<dbReference type="Gene3D" id="1.10.238.10">
    <property type="entry name" value="EF-hand"/>
    <property type="match status" value="1"/>
</dbReference>
<dbReference type="PROSITE" id="PS51229">
    <property type="entry name" value="DCUN1"/>
    <property type="match status" value="1"/>
</dbReference>
<evidence type="ECO:0000256" key="2">
    <source>
        <dbReference type="ARBA" id="ARBA00004236"/>
    </source>
</evidence>
<keyword evidence="14" id="KW-1185">Reference proteome</keyword>
<keyword evidence="6" id="KW-0519">Myristate</keyword>
<feature type="domain" description="DCUN1" evidence="12">
    <location>
        <begin position="93"/>
        <end position="285"/>
    </location>
</feature>
<keyword evidence="9" id="KW-0449">Lipoprotein</keyword>
<evidence type="ECO:0000259" key="12">
    <source>
        <dbReference type="PROSITE" id="PS51229"/>
    </source>
</evidence>
<dbReference type="GO" id="GO:0048471">
    <property type="term" value="C:perinuclear region of cytoplasm"/>
    <property type="evidence" value="ECO:0007669"/>
    <property type="project" value="UniProtKB-SubCell"/>
</dbReference>
<comment type="function">
    <text evidence="10">Neddylation of cullins play an essential role in the regulation of SCF-type complexes activity.</text>
</comment>
<dbReference type="InterPro" id="IPR005176">
    <property type="entry name" value="PONY_dom"/>
</dbReference>
<evidence type="ECO:0000256" key="9">
    <source>
        <dbReference type="ARBA" id="ARBA00023288"/>
    </source>
</evidence>
<keyword evidence="8" id="KW-0539">Nucleus</keyword>
<dbReference type="GO" id="GO:0000151">
    <property type="term" value="C:ubiquitin ligase complex"/>
    <property type="evidence" value="ECO:0007669"/>
    <property type="project" value="TreeGrafter"/>
</dbReference>
<dbReference type="InterPro" id="IPR014764">
    <property type="entry name" value="DCN-prot"/>
</dbReference>
<feature type="region of interest" description="Disordered" evidence="11">
    <location>
        <begin position="44"/>
        <end position="66"/>
    </location>
</feature>
<organism evidence="13 14">
    <name type="scientific">Diabrotica balteata</name>
    <name type="common">Banded cucumber beetle</name>
    <dbReference type="NCBI Taxonomy" id="107213"/>
    <lineage>
        <taxon>Eukaryota</taxon>
        <taxon>Metazoa</taxon>
        <taxon>Ecdysozoa</taxon>
        <taxon>Arthropoda</taxon>
        <taxon>Hexapoda</taxon>
        <taxon>Insecta</taxon>
        <taxon>Pterygota</taxon>
        <taxon>Neoptera</taxon>
        <taxon>Endopterygota</taxon>
        <taxon>Coleoptera</taxon>
        <taxon>Polyphaga</taxon>
        <taxon>Cucujiformia</taxon>
        <taxon>Chrysomeloidea</taxon>
        <taxon>Chrysomelidae</taxon>
        <taxon>Galerucinae</taxon>
        <taxon>Diabroticina</taxon>
        <taxon>Diabroticites</taxon>
        <taxon>Diabrotica</taxon>
    </lineage>
</organism>
<evidence type="ECO:0000256" key="6">
    <source>
        <dbReference type="ARBA" id="ARBA00022707"/>
    </source>
</evidence>
<evidence type="ECO:0000313" key="14">
    <source>
        <dbReference type="Proteomes" id="UP001153709"/>
    </source>
</evidence>
<dbReference type="GO" id="GO:0005886">
    <property type="term" value="C:plasma membrane"/>
    <property type="evidence" value="ECO:0007669"/>
    <property type="project" value="UniProtKB-SubCell"/>
</dbReference>
<dbReference type="OrthoDB" id="27198at2759"/>
<dbReference type="EMBL" id="OU898278">
    <property type="protein sequence ID" value="CAG9831273.1"/>
    <property type="molecule type" value="Genomic_DNA"/>
</dbReference>
<dbReference type="FunFam" id="1.10.238.10:FF:000126">
    <property type="entry name" value="DCN1-like protein"/>
    <property type="match status" value="1"/>
</dbReference>
<dbReference type="InterPro" id="IPR042460">
    <property type="entry name" value="DCN1-like_PONY"/>
</dbReference>
<evidence type="ECO:0000313" key="13">
    <source>
        <dbReference type="EMBL" id="CAG9831273.1"/>
    </source>
</evidence>
<evidence type="ECO:0000256" key="1">
    <source>
        <dbReference type="ARBA" id="ARBA00004123"/>
    </source>
</evidence>
<evidence type="ECO:0000256" key="5">
    <source>
        <dbReference type="ARBA" id="ARBA00022490"/>
    </source>
</evidence>
<evidence type="ECO:0000256" key="4">
    <source>
        <dbReference type="ARBA" id="ARBA00022475"/>
    </source>
</evidence>
<protein>
    <recommendedName>
        <fullName evidence="10">Defective in cullin neddylation protein</fullName>
    </recommendedName>
</protein>
<keyword evidence="5" id="KW-0963">Cytoplasm</keyword>
<dbReference type="PANTHER" id="PTHR12281:SF31">
    <property type="entry name" value="DCN1-LIKE PROTEIN 3"/>
    <property type="match status" value="1"/>
</dbReference>
<dbReference type="GO" id="GO:0005634">
    <property type="term" value="C:nucleus"/>
    <property type="evidence" value="ECO:0007669"/>
    <property type="project" value="UniProtKB-SubCell"/>
</dbReference>
<dbReference type="GO" id="GO:2000436">
    <property type="term" value="P:positive regulation of protein neddylation"/>
    <property type="evidence" value="ECO:0007669"/>
    <property type="project" value="UniProtKB-ARBA"/>
</dbReference>
<comment type="subcellular location">
    <subcellularLocation>
        <location evidence="2">Cell membrane</location>
    </subcellularLocation>
    <subcellularLocation>
        <location evidence="3">Cytoplasm</location>
        <location evidence="3">Perinuclear region</location>
    </subcellularLocation>
    <subcellularLocation>
        <location evidence="1">Nucleus</location>
    </subcellularLocation>
</comment>
<gene>
    <name evidence="13" type="ORF">DIABBA_LOCUS4879</name>
</gene>
<reference evidence="13" key="1">
    <citation type="submission" date="2022-01" db="EMBL/GenBank/DDBJ databases">
        <authorList>
            <person name="King R."/>
        </authorList>
    </citation>
    <scope>NUCLEOTIDE SEQUENCE</scope>
</reference>
<dbReference type="Proteomes" id="UP001153709">
    <property type="component" value="Chromosome 3"/>
</dbReference>
<dbReference type="Gene3D" id="1.10.238.200">
    <property type="entry name" value="Cullin, PONY binding domain"/>
    <property type="match status" value="1"/>
</dbReference>
<dbReference type="GO" id="GO:0045116">
    <property type="term" value="P:protein neddylation"/>
    <property type="evidence" value="ECO:0007669"/>
    <property type="project" value="TreeGrafter"/>
</dbReference>
<evidence type="ECO:0000256" key="8">
    <source>
        <dbReference type="ARBA" id="ARBA00023242"/>
    </source>
</evidence>
<dbReference type="Pfam" id="PF03556">
    <property type="entry name" value="Cullin_binding"/>
    <property type="match status" value="1"/>
</dbReference>
<proteinExistence type="predicted"/>
<evidence type="ECO:0000256" key="10">
    <source>
        <dbReference type="RuleBase" id="RU410713"/>
    </source>
</evidence>
<dbReference type="PANTHER" id="PTHR12281">
    <property type="entry name" value="RP42 RELATED"/>
    <property type="match status" value="1"/>
</dbReference>
<name>A0A9N9SZR4_DIABA</name>
<keyword evidence="4" id="KW-1003">Cell membrane</keyword>
<dbReference type="GO" id="GO:0097602">
    <property type="term" value="F:cullin family protein binding"/>
    <property type="evidence" value="ECO:0007669"/>
    <property type="project" value="TreeGrafter"/>
</dbReference>
<evidence type="ECO:0000256" key="3">
    <source>
        <dbReference type="ARBA" id="ARBA00004556"/>
    </source>
</evidence>
<evidence type="ECO:0000256" key="7">
    <source>
        <dbReference type="ARBA" id="ARBA00023136"/>
    </source>
</evidence>
<sequence>MGNCLTCFKEPMQTALDDPITHKNKEEMTEAQLYPAPSHVPAPTAPPETILSNGNHLSAPPEVTTTTISRLYPSSRRTYSKSAPIMGTSESKPSETKLINLFEQYKDNCEDCILAEGIEQFCQDLQISPDDFKILVLAWKLNAEQMCRFTRSEFVNGLKFIRADSIKAIQTRLPELVSEIEHNYEMFKDLYRFTFRFGLDSSSGQRILPTDMAIILWKLVFTIREPPILNRWISFLETHQMIRGIPKDTWNMFLNFSDHVGSDLSCYDDNEAWPSLFDDFVEYENDQANQNISKDIEKESEGLIITKDY</sequence>
<dbReference type="FunFam" id="1.10.238.200:FF:000003">
    <property type="entry name" value="DCN1-like protein 3"/>
    <property type="match status" value="1"/>
</dbReference>
<keyword evidence="7" id="KW-0472">Membrane</keyword>
<evidence type="ECO:0000256" key="11">
    <source>
        <dbReference type="SAM" id="MobiDB-lite"/>
    </source>
</evidence>
<accession>A0A9N9SZR4</accession>
<dbReference type="AlphaFoldDB" id="A0A9N9SZR4"/>
<dbReference type="GO" id="GO:0031624">
    <property type="term" value="F:ubiquitin conjugating enzyme binding"/>
    <property type="evidence" value="ECO:0007669"/>
    <property type="project" value="TreeGrafter"/>
</dbReference>
<dbReference type="GO" id="GO:0032182">
    <property type="term" value="F:ubiquitin-like protein binding"/>
    <property type="evidence" value="ECO:0007669"/>
    <property type="project" value="TreeGrafter"/>
</dbReference>